<comment type="caution">
    <text evidence="5">The sequence shown here is derived from an EMBL/GenBank/DDBJ whole genome shotgun (WGS) entry which is preliminary data.</text>
</comment>
<dbReference type="EMBL" id="QYBB01000019">
    <property type="protein sequence ID" value="RYC30912.1"/>
    <property type="molecule type" value="Genomic_DNA"/>
</dbReference>
<dbReference type="Gene3D" id="3.40.630.30">
    <property type="match status" value="1"/>
</dbReference>
<dbReference type="GO" id="GO:0008080">
    <property type="term" value="F:N-acetyltransferase activity"/>
    <property type="evidence" value="ECO:0007669"/>
    <property type="project" value="TreeGrafter"/>
</dbReference>
<dbReference type="FunFam" id="3.40.630.30:FF:000064">
    <property type="entry name" value="GNAT family acetyltransferase"/>
    <property type="match status" value="1"/>
</dbReference>
<organism evidence="5 6">
    <name type="scientific">Lichenibacterium minor</name>
    <dbReference type="NCBI Taxonomy" id="2316528"/>
    <lineage>
        <taxon>Bacteria</taxon>
        <taxon>Pseudomonadati</taxon>
        <taxon>Pseudomonadota</taxon>
        <taxon>Alphaproteobacteria</taxon>
        <taxon>Hyphomicrobiales</taxon>
        <taxon>Lichenihabitantaceae</taxon>
        <taxon>Lichenibacterium</taxon>
    </lineage>
</organism>
<dbReference type="Proteomes" id="UP000290759">
    <property type="component" value="Unassembled WGS sequence"/>
</dbReference>
<keyword evidence="3" id="KW-0012">Acyltransferase</keyword>
<evidence type="ECO:0000259" key="4">
    <source>
        <dbReference type="PROSITE" id="PS51186"/>
    </source>
</evidence>
<dbReference type="PROSITE" id="PS51186">
    <property type="entry name" value="GNAT"/>
    <property type="match status" value="1"/>
</dbReference>
<gene>
    <name evidence="5" type="ORF">D3273_16205</name>
</gene>
<sequence length="161" mass="17860">MTAVVRPAVAADAALIHDFVMELASYERLAHQVRSTPESFARALFGERPRAFCDIVAWEGQAAGMALWFYNFSTFEGRHGIYLEDLYVRPEHRGRGLGRALLEGLARRCLAEGLTRLQWSVLDWNEPAIGFYRGLGAEMLDDWTGCRVADDALARLAGAGA</sequence>
<dbReference type="PANTHER" id="PTHR10545">
    <property type="entry name" value="DIAMINE N-ACETYLTRANSFERASE"/>
    <property type="match status" value="1"/>
</dbReference>
<dbReference type="RefSeq" id="WP_129227936.1">
    <property type="nucleotide sequence ID" value="NZ_QYBB01000019.1"/>
</dbReference>
<evidence type="ECO:0000313" key="6">
    <source>
        <dbReference type="Proteomes" id="UP000290759"/>
    </source>
</evidence>
<evidence type="ECO:0000256" key="1">
    <source>
        <dbReference type="ARBA" id="ARBA00008694"/>
    </source>
</evidence>
<comment type="similarity">
    <text evidence="1">Belongs to the acetyltransferase family.</text>
</comment>
<feature type="domain" description="N-acetyltransferase" evidence="4">
    <location>
        <begin position="3"/>
        <end position="158"/>
    </location>
</feature>
<dbReference type="CDD" id="cd04301">
    <property type="entry name" value="NAT_SF"/>
    <property type="match status" value="1"/>
</dbReference>
<protein>
    <submittedName>
        <fullName evidence="5">GNAT family N-acetyltransferase</fullName>
    </submittedName>
</protein>
<evidence type="ECO:0000313" key="5">
    <source>
        <dbReference type="EMBL" id="RYC30912.1"/>
    </source>
</evidence>
<evidence type="ECO:0000256" key="2">
    <source>
        <dbReference type="ARBA" id="ARBA00022679"/>
    </source>
</evidence>
<dbReference type="OrthoDB" id="9805924at2"/>
<accession>A0A4Q2U3K4</accession>
<dbReference type="InterPro" id="IPR016181">
    <property type="entry name" value="Acyl_CoA_acyltransferase"/>
</dbReference>
<evidence type="ECO:0000256" key="3">
    <source>
        <dbReference type="ARBA" id="ARBA00023315"/>
    </source>
</evidence>
<dbReference type="AlphaFoldDB" id="A0A4Q2U3K4"/>
<reference evidence="5 6" key="1">
    <citation type="submission" date="2018-12" db="EMBL/GenBank/DDBJ databases">
        <authorList>
            <person name="Grouzdev D.S."/>
            <person name="Krutkina M.S."/>
        </authorList>
    </citation>
    <scope>NUCLEOTIDE SEQUENCE [LARGE SCALE GENOMIC DNA]</scope>
    <source>
        <strain evidence="5 6">RmlP026</strain>
    </source>
</reference>
<keyword evidence="2 5" id="KW-0808">Transferase</keyword>
<reference evidence="5 6" key="2">
    <citation type="submission" date="2019-02" db="EMBL/GenBank/DDBJ databases">
        <title>'Lichenibacterium ramalinii' gen. nov. sp. nov., 'Lichenibacterium minor' gen. nov. sp. nov.</title>
        <authorList>
            <person name="Pankratov T."/>
        </authorList>
    </citation>
    <scope>NUCLEOTIDE SEQUENCE [LARGE SCALE GENOMIC DNA]</scope>
    <source>
        <strain evidence="5 6">RmlP026</strain>
    </source>
</reference>
<dbReference type="InterPro" id="IPR000182">
    <property type="entry name" value="GNAT_dom"/>
</dbReference>
<proteinExistence type="inferred from homology"/>
<dbReference type="PANTHER" id="PTHR10545:SF29">
    <property type="entry name" value="GH14572P-RELATED"/>
    <property type="match status" value="1"/>
</dbReference>
<dbReference type="Pfam" id="PF00583">
    <property type="entry name" value="Acetyltransf_1"/>
    <property type="match status" value="1"/>
</dbReference>
<dbReference type="InterPro" id="IPR051016">
    <property type="entry name" value="Diverse_Substrate_AcTransf"/>
</dbReference>
<keyword evidence="6" id="KW-1185">Reference proteome</keyword>
<name>A0A4Q2U3K4_9HYPH</name>
<dbReference type="SUPFAM" id="SSF55729">
    <property type="entry name" value="Acyl-CoA N-acyltransferases (Nat)"/>
    <property type="match status" value="1"/>
</dbReference>